<accession>M4C5M5</accession>
<evidence type="ECO:0000313" key="2">
    <source>
        <dbReference type="EnsemblProtists" id="HpaP814401"/>
    </source>
</evidence>
<dbReference type="HOGENOM" id="CLU_007142_0_0_1"/>
<dbReference type="VEuPathDB" id="FungiDB:HpaG814401"/>
<organism evidence="2 3">
    <name type="scientific">Hyaloperonospora arabidopsidis (strain Emoy2)</name>
    <name type="common">Downy mildew agent</name>
    <name type="synonym">Peronospora arabidopsidis</name>
    <dbReference type="NCBI Taxonomy" id="559515"/>
    <lineage>
        <taxon>Eukaryota</taxon>
        <taxon>Sar</taxon>
        <taxon>Stramenopiles</taxon>
        <taxon>Oomycota</taxon>
        <taxon>Peronosporomycetes</taxon>
        <taxon>Peronosporales</taxon>
        <taxon>Peronosporaceae</taxon>
        <taxon>Hyaloperonospora</taxon>
    </lineage>
</organism>
<dbReference type="eggNOG" id="ENOG502QSUA">
    <property type="taxonomic scope" value="Eukaryota"/>
</dbReference>
<feature type="compositionally biased region" description="Low complexity" evidence="1">
    <location>
        <begin position="180"/>
        <end position="194"/>
    </location>
</feature>
<dbReference type="EMBL" id="JH599861">
    <property type="status" value="NOT_ANNOTATED_CDS"/>
    <property type="molecule type" value="Genomic_DNA"/>
</dbReference>
<keyword evidence="3" id="KW-1185">Reference proteome</keyword>
<name>M4C5M5_HYAAE</name>
<protein>
    <submittedName>
        <fullName evidence="2">Uncharacterized protein</fullName>
    </submittedName>
</protein>
<dbReference type="InParanoid" id="M4C5M5"/>
<evidence type="ECO:0000256" key="1">
    <source>
        <dbReference type="SAM" id="MobiDB-lite"/>
    </source>
</evidence>
<reference evidence="3" key="1">
    <citation type="journal article" date="2010" name="Science">
        <title>Signatures of adaptation to obligate biotrophy in the Hyaloperonospora arabidopsidis genome.</title>
        <authorList>
            <person name="Baxter L."/>
            <person name="Tripathy S."/>
            <person name="Ishaque N."/>
            <person name="Boot N."/>
            <person name="Cabral A."/>
            <person name="Kemen E."/>
            <person name="Thines M."/>
            <person name="Ah-Fong A."/>
            <person name="Anderson R."/>
            <person name="Badejoko W."/>
            <person name="Bittner-Eddy P."/>
            <person name="Boore J.L."/>
            <person name="Chibucos M.C."/>
            <person name="Coates M."/>
            <person name="Dehal P."/>
            <person name="Delehaunty K."/>
            <person name="Dong S."/>
            <person name="Downton P."/>
            <person name="Dumas B."/>
            <person name="Fabro G."/>
            <person name="Fronick C."/>
            <person name="Fuerstenberg S.I."/>
            <person name="Fulton L."/>
            <person name="Gaulin E."/>
            <person name="Govers F."/>
            <person name="Hughes L."/>
            <person name="Humphray S."/>
            <person name="Jiang R.H."/>
            <person name="Judelson H."/>
            <person name="Kamoun S."/>
            <person name="Kyung K."/>
            <person name="Meijer H."/>
            <person name="Minx P."/>
            <person name="Morris P."/>
            <person name="Nelson J."/>
            <person name="Phuntumart V."/>
            <person name="Qutob D."/>
            <person name="Rehmany A."/>
            <person name="Rougon-Cardoso A."/>
            <person name="Ryden P."/>
            <person name="Torto-Alalibo T."/>
            <person name="Studholme D."/>
            <person name="Wang Y."/>
            <person name="Win J."/>
            <person name="Wood J."/>
            <person name="Clifton S.W."/>
            <person name="Rogers J."/>
            <person name="Van den Ackerveken G."/>
            <person name="Jones J.D."/>
            <person name="McDowell J.M."/>
            <person name="Beynon J."/>
            <person name="Tyler B.M."/>
        </authorList>
    </citation>
    <scope>NUCLEOTIDE SEQUENCE [LARGE SCALE GENOMIC DNA]</scope>
    <source>
        <strain evidence="3">Emoy2</strain>
    </source>
</reference>
<sequence length="1078" mass="120145">MTSAGAAPFHHTRVVRGGLKWPAVRGARLLEAITPISCHQEEEGGNQGTENDRRQGLEFPYELELCVPTAAGPRVVYVLDALPPSRWGPRDDKTRRKTSTLGAQSPLQHVDELELLQELFARHTRAAGGKEGSVLIKAPLLCARFDCRVVSIQFIRSAGNYYQLPRTSRRRGNSKGRYNASVSSDSSSSSRGATTSSRVISTAAPLRCVVARDDGMAFLWEWQADLFQWVFLNKLCFLENPNLKWTRPVVAFTTSDLPLDCKMSILSLNTRGGNGNESDPSGATEFIWWSRATKHEPKLKIRRLRFERATDALRATDVVVGNAFIPKPFCNDVVELLSSKLGLFVISRSQGVFFRSSVSSLKTVTLNWHQIFLLDEESVAPLMSQIILCLHSVTGELVILHRESGGIYIVTPKSPNTSAIFSSDTHDNESCTFLFARRVTTLTPWKQSSSDTLGNDDQAFDVRDVVAHRHVFLVLTCSVLHVYALITGELLETVSLPNVLAHSSQRRGGEKCKFWTISGGASSVGLWAPCGFWTVRLPPAKAVAAALRQPQSDKQKDKREFPNASFLAVKDYGIGNSHWDAVRYGLDILARLTPSAMNPTHIYPEVWETVWNAVSSPALVLALLDNRAESEHIVRELARHVASIYAAASSIRSPEGLSDPIAPRTNGNPLLRLTPANIESLHHLSNWIVLAKRKLACLGTAGGDLPTSPMTESSDQCTSTHPYSAMTELTAVLANEDGLSITHDRQHSIQRKDSILDPEDTRNFRLSRKLRPMSSLRFAGGCSTSSERQGRQWLLQLESFLLDGVAFKNKHRSSGTCRVIRAETAPSHRLFHSERVLSDFCHVAASSFSKHMYLESMSRMYLLYEPESVLPFIRCVDRFCPRLFSLTGHQSLFRPHAERALTLFPPLKFFTNKVIRAKERGDDQVARSSLLAYADLLSYCDYHSEACRALLECHLYEESKRKFLLLLKELQDTANFGDDGQKEKVRTRLAASRAVYFLILDYCTSHCSSTELNVVLMLKPAHVDVIHVLRALRTALSCSKYQQQQSKDDGACSTSLTVGNLRLMLADLMQQRCIGMSK</sequence>
<dbReference type="Proteomes" id="UP000011713">
    <property type="component" value="Unassembled WGS sequence"/>
</dbReference>
<dbReference type="OMA" id="HMYLESM"/>
<reference evidence="2" key="2">
    <citation type="submission" date="2015-06" db="UniProtKB">
        <authorList>
            <consortium name="EnsemblProtists"/>
        </authorList>
    </citation>
    <scope>IDENTIFICATION</scope>
    <source>
        <strain evidence="2">Emoy2</strain>
    </source>
</reference>
<dbReference type="EnsemblProtists" id="HpaT814401">
    <property type="protein sequence ID" value="HpaP814401"/>
    <property type="gene ID" value="HpaG814401"/>
</dbReference>
<proteinExistence type="predicted"/>
<evidence type="ECO:0000313" key="3">
    <source>
        <dbReference type="Proteomes" id="UP000011713"/>
    </source>
</evidence>
<dbReference type="AlphaFoldDB" id="M4C5M5"/>
<feature type="region of interest" description="Disordered" evidence="1">
    <location>
        <begin position="166"/>
        <end position="194"/>
    </location>
</feature>